<reference evidence="3" key="2">
    <citation type="submission" date="2015-01" db="EMBL/GenBank/DDBJ databases">
        <title>Evolutionary Origins and Diversification of the Mycorrhizal Mutualists.</title>
        <authorList>
            <consortium name="DOE Joint Genome Institute"/>
            <consortium name="Mycorrhizal Genomics Consortium"/>
            <person name="Kohler A."/>
            <person name="Kuo A."/>
            <person name="Nagy L.G."/>
            <person name="Floudas D."/>
            <person name="Copeland A."/>
            <person name="Barry K.W."/>
            <person name="Cichocki N."/>
            <person name="Veneault-Fourrey C."/>
            <person name="LaButti K."/>
            <person name="Lindquist E.A."/>
            <person name="Lipzen A."/>
            <person name="Lundell T."/>
            <person name="Morin E."/>
            <person name="Murat C."/>
            <person name="Riley R."/>
            <person name="Ohm R."/>
            <person name="Sun H."/>
            <person name="Tunlid A."/>
            <person name="Henrissat B."/>
            <person name="Grigoriev I.V."/>
            <person name="Hibbett D.S."/>
            <person name="Martin F."/>
        </authorList>
    </citation>
    <scope>NUCLEOTIDE SEQUENCE [LARGE SCALE GENOMIC DNA]</scope>
    <source>
        <strain evidence="3">441</strain>
    </source>
</reference>
<feature type="region of interest" description="Disordered" evidence="1">
    <location>
        <begin position="1"/>
        <end position="21"/>
    </location>
</feature>
<keyword evidence="3" id="KW-1185">Reference proteome</keyword>
<dbReference type="AlphaFoldDB" id="A0A0D0A8A2"/>
<reference evidence="2 3" key="1">
    <citation type="submission" date="2014-04" db="EMBL/GenBank/DDBJ databases">
        <authorList>
            <consortium name="DOE Joint Genome Institute"/>
            <person name="Kuo A."/>
            <person name="Kohler A."/>
            <person name="Costa M.D."/>
            <person name="Nagy L.G."/>
            <person name="Floudas D."/>
            <person name="Copeland A."/>
            <person name="Barry K.W."/>
            <person name="Cichocki N."/>
            <person name="Veneault-Fourrey C."/>
            <person name="LaButti K."/>
            <person name="Lindquist E.A."/>
            <person name="Lipzen A."/>
            <person name="Lundell T."/>
            <person name="Morin E."/>
            <person name="Murat C."/>
            <person name="Sun H."/>
            <person name="Tunlid A."/>
            <person name="Henrissat B."/>
            <person name="Grigoriev I.V."/>
            <person name="Hibbett D.S."/>
            <person name="Martin F."/>
            <person name="Nordberg H.P."/>
            <person name="Cantor M.N."/>
            <person name="Hua S.X."/>
        </authorList>
    </citation>
    <scope>NUCLEOTIDE SEQUENCE [LARGE SCALE GENOMIC DNA]</scope>
    <source>
        <strain evidence="2 3">441</strain>
    </source>
</reference>
<evidence type="ECO:0000256" key="1">
    <source>
        <dbReference type="SAM" id="MobiDB-lite"/>
    </source>
</evidence>
<gene>
    <name evidence="2" type="ORF">PISMIDRAFT_670735</name>
</gene>
<accession>A0A0D0A8A2</accession>
<organism evidence="2 3">
    <name type="scientific">Pisolithus microcarpus 441</name>
    <dbReference type="NCBI Taxonomy" id="765257"/>
    <lineage>
        <taxon>Eukaryota</taxon>
        <taxon>Fungi</taxon>
        <taxon>Dikarya</taxon>
        <taxon>Basidiomycota</taxon>
        <taxon>Agaricomycotina</taxon>
        <taxon>Agaricomycetes</taxon>
        <taxon>Agaricomycetidae</taxon>
        <taxon>Boletales</taxon>
        <taxon>Sclerodermatineae</taxon>
        <taxon>Pisolithaceae</taxon>
        <taxon>Pisolithus</taxon>
    </lineage>
</organism>
<evidence type="ECO:0000313" key="3">
    <source>
        <dbReference type="Proteomes" id="UP000054018"/>
    </source>
</evidence>
<evidence type="ECO:0000313" key="2">
    <source>
        <dbReference type="EMBL" id="KIK30657.1"/>
    </source>
</evidence>
<sequence length="60" mass="6304">MWRVSSNPVRNDASPVKPAGTYCQPNDGTTGMVTPSNVHVVCSVSIQLAACRCTGLIIAE</sequence>
<protein>
    <submittedName>
        <fullName evidence="2">Uncharacterized protein</fullName>
    </submittedName>
</protein>
<dbReference type="HOGENOM" id="CLU_2942666_0_0_1"/>
<name>A0A0D0A8A2_9AGAM</name>
<dbReference type="EMBL" id="KN833686">
    <property type="protein sequence ID" value="KIK30657.1"/>
    <property type="molecule type" value="Genomic_DNA"/>
</dbReference>
<proteinExistence type="predicted"/>
<dbReference type="Proteomes" id="UP000054018">
    <property type="component" value="Unassembled WGS sequence"/>
</dbReference>